<dbReference type="SUPFAM" id="SSF53335">
    <property type="entry name" value="S-adenosyl-L-methionine-dependent methyltransferases"/>
    <property type="match status" value="1"/>
</dbReference>
<keyword evidence="3" id="KW-0808">Transferase</keyword>
<evidence type="ECO:0000313" key="5">
    <source>
        <dbReference type="EMBL" id="CAJ0967703.1"/>
    </source>
</evidence>
<sequence>MELKRWTDSRTGAFSWGHAAKLHVETESNSDKLQEKEEKMRMAMQHVVKCDIEKDDMMHPIVIPPSDCIICAWILDVVCKDKDDFIKNLKKFSELLKPEGHFIFFGDEQINQRRIEFESKF</sequence>
<evidence type="ECO:0000256" key="2">
    <source>
        <dbReference type="ARBA" id="ARBA00022603"/>
    </source>
</evidence>
<comment type="caution">
    <text evidence="5">The sequence shown here is derived from an EMBL/GenBank/DDBJ whole genome shotgun (WGS) entry which is preliminary data.</text>
</comment>
<gene>
    <name evidence="5" type="ORF">RIMI_LOCUS22430247</name>
</gene>
<dbReference type="PANTHER" id="PTHR10867:SF32">
    <property type="entry name" value="NICOTINAMIDE N-METHYLTRANSFERASE"/>
    <property type="match status" value="1"/>
</dbReference>
<evidence type="ECO:0000256" key="3">
    <source>
        <dbReference type="ARBA" id="ARBA00022679"/>
    </source>
</evidence>
<dbReference type="InterPro" id="IPR000940">
    <property type="entry name" value="NNMT_TEMT_trans"/>
</dbReference>
<dbReference type="Pfam" id="PF01234">
    <property type="entry name" value="NNMT_PNMT_TEMT"/>
    <property type="match status" value="1"/>
</dbReference>
<dbReference type="PANTHER" id="PTHR10867">
    <property type="entry name" value="NNMT/PNMT/TEMT FAMILY MEMBER"/>
    <property type="match status" value="1"/>
</dbReference>
<comment type="similarity">
    <text evidence="1">Belongs to the class I-like SAM-binding methyltransferase superfamily. NNMT/PNMT/TEMT family.</text>
</comment>
<keyword evidence="4" id="KW-0949">S-adenosyl-L-methionine</keyword>
<proteinExistence type="inferred from homology"/>
<dbReference type="EMBL" id="CAUEEQ010078535">
    <property type="protein sequence ID" value="CAJ0967703.1"/>
    <property type="molecule type" value="Genomic_DNA"/>
</dbReference>
<organism evidence="5 6">
    <name type="scientific">Ranitomeya imitator</name>
    <name type="common">mimic poison frog</name>
    <dbReference type="NCBI Taxonomy" id="111125"/>
    <lineage>
        <taxon>Eukaryota</taxon>
        <taxon>Metazoa</taxon>
        <taxon>Chordata</taxon>
        <taxon>Craniata</taxon>
        <taxon>Vertebrata</taxon>
        <taxon>Euteleostomi</taxon>
        <taxon>Amphibia</taxon>
        <taxon>Batrachia</taxon>
        <taxon>Anura</taxon>
        <taxon>Neobatrachia</taxon>
        <taxon>Hyloidea</taxon>
        <taxon>Dendrobatidae</taxon>
        <taxon>Dendrobatinae</taxon>
        <taxon>Ranitomeya</taxon>
    </lineage>
</organism>
<accession>A0ABN9MLP8</accession>
<evidence type="ECO:0000313" key="6">
    <source>
        <dbReference type="Proteomes" id="UP001176940"/>
    </source>
</evidence>
<dbReference type="PROSITE" id="PS51681">
    <property type="entry name" value="SAM_MT_NNMT_PNMT_TEMT"/>
    <property type="match status" value="1"/>
</dbReference>
<keyword evidence="6" id="KW-1185">Reference proteome</keyword>
<protein>
    <submittedName>
        <fullName evidence="5">Uncharacterized protein</fullName>
    </submittedName>
</protein>
<dbReference type="Proteomes" id="UP001176940">
    <property type="component" value="Unassembled WGS sequence"/>
</dbReference>
<dbReference type="InterPro" id="IPR029063">
    <property type="entry name" value="SAM-dependent_MTases_sf"/>
</dbReference>
<evidence type="ECO:0000256" key="1">
    <source>
        <dbReference type="ARBA" id="ARBA00007996"/>
    </source>
</evidence>
<evidence type="ECO:0000256" key="4">
    <source>
        <dbReference type="ARBA" id="ARBA00022691"/>
    </source>
</evidence>
<reference evidence="5" key="1">
    <citation type="submission" date="2023-07" db="EMBL/GenBank/DDBJ databases">
        <authorList>
            <person name="Stuckert A."/>
        </authorList>
    </citation>
    <scope>NUCLEOTIDE SEQUENCE</scope>
</reference>
<dbReference type="Gene3D" id="3.40.50.150">
    <property type="entry name" value="Vaccinia Virus protein VP39"/>
    <property type="match status" value="1"/>
</dbReference>
<name>A0ABN9MLP8_9NEOB</name>
<keyword evidence="2" id="KW-0489">Methyltransferase</keyword>